<evidence type="ECO:0000256" key="3">
    <source>
        <dbReference type="ARBA" id="ARBA00022563"/>
    </source>
</evidence>
<dbReference type="GO" id="GO:0004372">
    <property type="term" value="F:glycine hydroxymethyltransferase activity"/>
    <property type="evidence" value="ECO:0007669"/>
    <property type="project" value="InterPro"/>
</dbReference>
<organism evidence="7">
    <name type="scientific">viral metagenome</name>
    <dbReference type="NCBI Taxonomy" id="1070528"/>
    <lineage>
        <taxon>unclassified sequences</taxon>
        <taxon>metagenomes</taxon>
        <taxon>organismal metagenomes</taxon>
    </lineage>
</organism>
<dbReference type="SUPFAM" id="SSF53383">
    <property type="entry name" value="PLP-dependent transferases"/>
    <property type="match status" value="1"/>
</dbReference>
<dbReference type="GO" id="GO:0030170">
    <property type="term" value="F:pyridoxal phosphate binding"/>
    <property type="evidence" value="ECO:0007669"/>
    <property type="project" value="InterPro"/>
</dbReference>
<accession>A0A6C0HE86</accession>
<keyword evidence="3" id="KW-0554">One-carbon metabolism</keyword>
<dbReference type="Gene3D" id="3.90.1150.10">
    <property type="entry name" value="Aspartate Aminotransferase, domain 1"/>
    <property type="match status" value="1"/>
</dbReference>
<dbReference type="PROSITE" id="PS00096">
    <property type="entry name" value="SHMT"/>
    <property type="match status" value="1"/>
</dbReference>
<comment type="cofactor">
    <cofactor evidence="1">
        <name>pyridoxal 5'-phosphate</name>
        <dbReference type="ChEBI" id="CHEBI:597326"/>
    </cofactor>
</comment>
<protein>
    <recommendedName>
        <fullName evidence="6">Serine hydroxymethyltransferase-like domain-containing protein</fullName>
    </recommendedName>
</protein>
<evidence type="ECO:0000256" key="1">
    <source>
        <dbReference type="ARBA" id="ARBA00001933"/>
    </source>
</evidence>
<dbReference type="InterPro" id="IPR039429">
    <property type="entry name" value="SHMT-like_dom"/>
</dbReference>
<dbReference type="NCBIfam" id="NF000586">
    <property type="entry name" value="PRK00011.1"/>
    <property type="match status" value="1"/>
</dbReference>
<dbReference type="CDD" id="cd00378">
    <property type="entry name" value="SHMT"/>
    <property type="match status" value="1"/>
</dbReference>
<dbReference type="PANTHER" id="PTHR11680">
    <property type="entry name" value="SERINE HYDROXYMETHYLTRANSFERASE"/>
    <property type="match status" value="1"/>
</dbReference>
<dbReference type="EMBL" id="MN739938">
    <property type="protein sequence ID" value="QHT78809.1"/>
    <property type="molecule type" value="Genomic_DNA"/>
</dbReference>
<proteinExistence type="inferred from homology"/>
<dbReference type="PANTHER" id="PTHR11680:SF35">
    <property type="entry name" value="SERINE HYDROXYMETHYLTRANSFERASE 1"/>
    <property type="match status" value="1"/>
</dbReference>
<dbReference type="InterPro" id="IPR015424">
    <property type="entry name" value="PyrdxlP-dep_Trfase"/>
</dbReference>
<dbReference type="GO" id="GO:0005739">
    <property type="term" value="C:mitochondrion"/>
    <property type="evidence" value="ECO:0007669"/>
    <property type="project" value="TreeGrafter"/>
</dbReference>
<dbReference type="Gene3D" id="3.40.640.10">
    <property type="entry name" value="Type I PLP-dependent aspartate aminotransferase-like (Major domain)"/>
    <property type="match status" value="1"/>
</dbReference>
<sequence>MNQDSELYNLIKKEEERQRYSIELIASENFTSQGVLECLGSCLTNKYSEGYPGKRYYGGNQFIDQIENLCIKRALEAFHLNPEKWSCNVQAYSGSIANLAVLVGFCRPNDRIMGLKLSHGGHLTHGYNKGSFGGGSLNFTTFSGSNYKSEPYEVDKDGFIDYDALEKRIQNNGIKLIICGGSAYSRDIDYKRFRRIADICGAILMADISHINAFIATGLMNNPFEYCDIVTTTTHKSLRGPRSAIIFYRKFFDIHGNIINKAIFPGIQGGPHQNQIAAVAYQLREVMTPEFKQYAQMILDNAKELCKELIKLDYQIVTGGTDCHLMLIDLRNKGLTGSRAEKILEAVDISVNKNTIPSDTTGTSGIRLGTCAVTTRGLKQEHMKDIALFIDRAIMIAIDINNTYKLEKLEDFCKCLDREDINQLRNEVREFMSQF</sequence>
<dbReference type="InterPro" id="IPR015421">
    <property type="entry name" value="PyrdxlP-dep_Trfase_major"/>
</dbReference>
<evidence type="ECO:0000256" key="5">
    <source>
        <dbReference type="ARBA" id="ARBA00022898"/>
    </source>
</evidence>
<evidence type="ECO:0000313" key="7">
    <source>
        <dbReference type="EMBL" id="QHT78809.1"/>
    </source>
</evidence>
<name>A0A6C0HE86_9ZZZZ</name>
<evidence type="ECO:0000256" key="4">
    <source>
        <dbReference type="ARBA" id="ARBA00022679"/>
    </source>
</evidence>
<keyword evidence="5" id="KW-0663">Pyridoxal phosphate</keyword>
<dbReference type="InterPro" id="IPR019798">
    <property type="entry name" value="Ser_HO-MeTrfase_PLP_BS"/>
</dbReference>
<dbReference type="AlphaFoldDB" id="A0A6C0HE86"/>
<keyword evidence="4" id="KW-0808">Transferase</keyword>
<evidence type="ECO:0000256" key="2">
    <source>
        <dbReference type="ARBA" id="ARBA00006376"/>
    </source>
</evidence>
<dbReference type="HAMAP" id="MF_00051">
    <property type="entry name" value="SHMT"/>
    <property type="match status" value="1"/>
</dbReference>
<comment type="similarity">
    <text evidence="2">Belongs to the SHMT family.</text>
</comment>
<dbReference type="GO" id="GO:0035999">
    <property type="term" value="P:tetrahydrofolate interconversion"/>
    <property type="evidence" value="ECO:0007669"/>
    <property type="project" value="InterPro"/>
</dbReference>
<dbReference type="InterPro" id="IPR015422">
    <property type="entry name" value="PyrdxlP-dep_Trfase_small"/>
</dbReference>
<reference evidence="7" key="1">
    <citation type="journal article" date="2020" name="Nature">
        <title>Giant virus diversity and host interactions through global metagenomics.</title>
        <authorList>
            <person name="Schulz F."/>
            <person name="Roux S."/>
            <person name="Paez-Espino D."/>
            <person name="Jungbluth S."/>
            <person name="Walsh D.A."/>
            <person name="Denef V.J."/>
            <person name="McMahon K.D."/>
            <person name="Konstantinidis K.T."/>
            <person name="Eloe-Fadrosh E.A."/>
            <person name="Kyrpides N.C."/>
            <person name="Woyke T."/>
        </authorList>
    </citation>
    <scope>NUCLEOTIDE SEQUENCE</scope>
    <source>
        <strain evidence="7">GVMAG-M-3300023179-92</strain>
    </source>
</reference>
<dbReference type="GO" id="GO:0019264">
    <property type="term" value="P:glycine biosynthetic process from serine"/>
    <property type="evidence" value="ECO:0007669"/>
    <property type="project" value="InterPro"/>
</dbReference>
<evidence type="ECO:0000259" key="6">
    <source>
        <dbReference type="Pfam" id="PF00464"/>
    </source>
</evidence>
<dbReference type="InterPro" id="IPR001085">
    <property type="entry name" value="Ser_HO-MeTrfase"/>
</dbReference>
<feature type="domain" description="Serine hydroxymethyltransferase-like" evidence="6">
    <location>
        <begin position="2"/>
        <end position="390"/>
    </location>
</feature>
<dbReference type="Pfam" id="PF00464">
    <property type="entry name" value="SHMT"/>
    <property type="match status" value="1"/>
</dbReference>
<dbReference type="InterPro" id="IPR049943">
    <property type="entry name" value="Ser_HO-MeTrfase-like"/>
</dbReference>
<dbReference type="PIRSF" id="PIRSF000412">
    <property type="entry name" value="SHMT"/>
    <property type="match status" value="1"/>
</dbReference>